<dbReference type="EMBL" id="AMCZ02000012">
    <property type="protein sequence ID" value="EWC41269.1"/>
    <property type="molecule type" value="Genomic_DNA"/>
</dbReference>
<name>A0A061JSV7_STUST</name>
<organism evidence="1 2">
    <name type="scientific">Stutzerimonas stutzeri KOS6</name>
    <dbReference type="NCBI Taxonomy" id="1218352"/>
    <lineage>
        <taxon>Bacteria</taxon>
        <taxon>Pseudomonadati</taxon>
        <taxon>Pseudomonadota</taxon>
        <taxon>Gammaproteobacteria</taxon>
        <taxon>Pseudomonadales</taxon>
        <taxon>Pseudomonadaceae</taxon>
        <taxon>Stutzerimonas</taxon>
    </lineage>
</organism>
<evidence type="ECO:0000313" key="2">
    <source>
        <dbReference type="Proteomes" id="UP000026923"/>
    </source>
</evidence>
<sequence length="65" mass="7014">MARSNAFAGPTGSRRLADLFDLQRLDNELTRGLTSATVNLVQLLDAFQKIFAACLPGTSTLDCRA</sequence>
<gene>
    <name evidence="1" type="ORF">B597_010780</name>
</gene>
<dbReference type="HOGENOM" id="CLU_2846558_0_0_6"/>
<dbReference type="Proteomes" id="UP000026923">
    <property type="component" value="Unassembled WGS sequence"/>
</dbReference>
<proteinExistence type="predicted"/>
<evidence type="ECO:0000313" key="1">
    <source>
        <dbReference type="EMBL" id="EWC41269.1"/>
    </source>
</evidence>
<reference evidence="1 2" key="1">
    <citation type="journal article" date="2013" name="Genome Announc.">
        <title>Draft Genome of the Nitrogen-Fixing Bacterium Pseudomonas stutzeri Strain KOS6 Isolated from Industrial Hydrocarbon Sludge.</title>
        <authorList>
            <person name="Grigoryeva T.V."/>
            <person name="Laikov A.V."/>
            <person name="Naumova R.P."/>
            <person name="Manolov A.I."/>
            <person name="Larin A.K."/>
            <person name="Karpova I.Y."/>
            <person name="Semashko T.A."/>
            <person name="Alexeev D.G."/>
            <person name="Kostryukova E.S."/>
            <person name="Muller R."/>
            <person name="Govorun V.M."/>
        </authorList>
    </citation>
    <scope>NUCLEOTIDE SEQUENCE [LARGE SCALE GENOMIC DNA]</scope>
    <source>
        <strain evidence="1 2">KOS6</strain>
    </source>
</reference>
<comment type="caution">
    <text evidence="1">The sequence shown here is derived from an EMBL/GenBank/DDBJ whole genome shotgun (WGS) entry which is preliminary data.</text>
</comment>
<protein>
    <submittedName>
        <fullName evidence="1">Uncharacterized protein</fullName>
    </submittedName>
</protein>
<dbReference type="AlphaFoldDB" id="A0A061JSV7"/>
<accession>A0A061JSV7</accession>